<dbReference type="Pfam" id="PF00512">
    <property type="entry name" value="HisKA"/>
    <property type="match status" value="1"/>
</dbReference>
<evidence type="ECO:0000256" key="6">
    <source>
        <dbReference type="PROSITE-ProRule" id="PRU00169"/>
    </source>
</evidence>
<dbReference type="InterPro" id="IPR004358">
    <property type="entry name" value="Sig_transdc_His_kin-like_C"/>
</dbReference>
<dbReference type="SMART" id="SM00448">
    <property type="entry name" value="REC"/>
    <property type="match status" value="1"/>
</dbReference>
<dbReference type="GO" id="GO:0000155">
    <property type="term" value="F:phosphorelay sensor kinase activity"/>
    <property type="evidence" value="ECO:0007669"/>
    <property type="project" value="InterPro"/>
</dbReference>
<dbReference type="InterPro" id="IPR029016">
    <property type="entry name" value="GAF-like_dom_sf"/>
</dbReference>
<keyword evidence="5" id="KW-0418">Kinase</keyword>
<dbReference type="RefSeq" id="XP_040635749.1">
    <property type="nucleotide sequence ID" value="XM_040784873.1"/>
</dbReference>
<feature type="domain" description="Response regulatory" evidence="9">
    <location>
        <begin position="1096"/>
        <end position="1216"/>
    </location>
</feature>
<dbReference type="InterPro" id="IPR005467">
    <property type="entry name" value="His_kinase_dom"/>
</dbReference>
<dbReference type="AlphaFoldDB" id="A0A017S5H8"/>
<dbReference type="FunFam" id="3.30.450.40:FF:000083">
    <property type="entry name" value="Sensor histidine kinase/response regulator, putative (AFU_orthologue AFUA_4G00660)"/>
    <property type="match status" value="1"/>
</dbReference>
<dbReference type="PROSITE" id="PS50109">
    <property type="entry name" value="HIS_KIN"/>
    <property type="match status" value="1"/>
</dbReference>
<dbReference type="FunFam" id="3.30.565.10:FF:000201">
    <property type="entry name" value="Sensor histidine kinase/response regulator, putative (AFU_orthologue AFUA_4G01020)"/>
    <property type="match status" value="1"/>
</dbReference>
<evidence type="ECO:0000256" key="2">
    <source>
        <dbReference type="ARBA" id="ARBA00012438"/>
    </source>
</evidence>
<dbReference type="SMART" id="SM00388">
    <property type="entry name" value="HisKA"/>
    <property type="match status" value="1"/>
</dbReference>
<gene>
    <name evidence="10" type="ORF">EURHEDRAFT_463377</name>
</gene>
<dbReference type="InterPro" id="IPR001789">
    <property type="entry name" value="Sig_transdc_resp-reg_receiver"/>
</dbReference>
<proteinExistence type="predicted"/>
<dbReference type="GeneID" id="63699997"/>
<dbReference type="EC" id="2.7.13.3" evidence="2"/>
<feature type="region of interest" description="Disordered" evidence="7">
    <location>
        <begin position="1045"/>
        <end position="1064"/>
    </location>
</feature>
<dbReference type="PROSITE" id="PS50110">
    <property type="entry name" value="RESPONSE_REGULATORY"/>
    <property type="match status" value="1"/>
</dbReference>
<dbReference type="Pfam" id="PF02518">
    <property type="entry name" value="HATPase_c"/>
    <property type="match status" value="1"/>
</dbReference>
<evidence type="ECO:0000259" key="8">
    <source>
        <dbReference type="PROSITE" id="PS50109"/>
    </source>
</evidence>
<evidence type="ECO:0000256" key="4">
    <source>
        <dbReference type="ARBA" id="ARBA00022679"/>
    </source>
</evidence>
<dbReference type="SUPFAM" id="SSF55874">
    <property type="entry name" value="ATPase domain of HSP90 chaperone/DNA topoisomerase II/histidine kinase"/>
    <property type="match status" value="1"/>
</dbReference>
<dbReference type="PANTHER" id="PTHR43047:SF72">
    <property type="entry name" value="OSMOSENSING HISTIDINE PROTEIN KINASE SLN1"/>
    <property type="match status" value="1"/>
</dbReference>
<dbReference type="GO" id="GO:0009927">
    <property type="term" value="F:histidine phosphotransfer kinase activity"/>
    <property type="evidence" value="ECO:0007669"/>
    <property type="project" value="TreeGrafter"/>
</dbReference>
<keyword evidence="4" id="KW-0808">Transferase</keyword>
<dbReference type="InterPro" id="IPR036097">
    <property type="entry name" value="HisK_dim/P_sf"/>
</dbReference>
<accession>A0A017S5H8</accession>
<dbReference type="InterPro" id="IPR003661">
    <property type="entry name" value="HisK_dim/P_dom"/>
</dbReference>
<name>A0A017S5H8_ASPRC</name>
<dbReference type="EMBL" id="KK088439">
    <property type="protein sequence ID" value="EYE92061.1"/>
    <property type="molecule type" value="Genomic_DNA"/>
</dbReference>
<dbReference type="Gene3D" id="1.10.287.130">
    <property type="match status" value="1"/>
</dbReference>
<dbReference type="SUPFAM" id="SSF47384">
    <property type="entry name" value="Homodimeric domain of signal transducing histidine kinase"/>
    <property type="match status" value="1"/>
</dbReference>
<feature type="compositionally biased region" description="Polar residues" evidence="7">
    <location>
        <begin position="268"/>
        <end position="279"/>
    </location>
</feature>
<keyword evidence="11" id="KW-1185">Reference proteome</keyword>
<dbReference type="HOGENOM" id="CLU_002763_0_1_1"/>
<evidence type="ECO:0000313" key="11">
    <source>
        <dbReference type="Proteomes" id="UP000019804"/>
    </source>
</evidence>
<dbReference type="STRING" id="1388766.A0A017S5H8"/>
<feature type="compositionally biased region" description="Polar residues" evidence="7">
    <location>
        <begin position="36"/>
        <end position="50"/>
    </location>
</feature>
<dbReference type="Pfam" id="PF00072">
    <property type="entry name" value="Response_reg"/>
    <property type="match status" value="1"/>
</dbReference>
<organism evidence="10 11">
    <name type="scientific">Aspergillus ruber (strain CBS 135680)</name>
    <dbReference type="NCBI Taxonomy" id="1388766"/>
    <lineage>
        <taxon>Eukaryota</taxon>
        <taxon>Fungi</taxon>
        <taxon>Dikarya</taxon>
        <taxon>Ascomycota</taxon>
        <taxon>Pezizomycotina</taxon>
        <taxon>Eurotiomycetes</taxon>
        <taxon>Eurotiomycetidae</taxon>
        <taxon>Eurotiales</taxon>
        <taxon>Aspergillaceae</taxon>
        <taxon>Aspergillus</taxon>
        <taxon>Aspergillus subgen. Aspergillus</taxon>
    </lineage>
</organism>
<dbReference type="CDD" id="cd00082">
    <property type="entry name" value="HisKA"/>
    <property type="match status" value="1"/>
</dbReference>
<keyword evidence="3 6" id="KW-0597">Phosphoprotein</keyword>
<dbReference type="Proteomes" id="UP000019804">
    <property type="component" value="Unassembled WGS sequence"/>
</dbReference>
<dbReference type="Gene3D" id="3.30.450.40">
    <property type="match status" value="1"/>
</dbReference>
<dbReference type="Gene3D" id="3.40.50.2300">
    <property type="match status" value="1"/>
</dbReference>
<dbReference type="PANTHER" id="PTHR43047">
    <property type="entry name" value="TWO-COMPONENT HISTIDINE PROTEIN KINASE"/>
    <property type="match status" value="1"/>
</dbReference>
<protein>
    <recommendedName>
        <fullName evidence="2">histidine kinase</fullName>
        <ecNumber evidence="2">2.7.13.3</ecNumber>
    </recommendedName>
</protein>
<evidence type="ECO:0000259" key="9">
    <source>
        <dbReference type="PROSITE" id="PS50110"/>
    </source>
</evidence>
<dbReference type="InterPro" id="IPR011006">
    <property type="entry name" value="CheY-like_superfamily"/>
</dbReference>
<dbReference type="SUPFAM" id="SSF52172">
    <property type="entry name" value="CheY-like"/>
    <property type="match status" value="1"/>
</dbReference>
<sequence length="1216" mass="133985">MYVSGAVASHRSSPAAERERIRDLSRYYCTFGKPAVSQNVDSENDQQSNPEESREDTHSPTSYLATDITLTALTQLGVHRFRCNRSFVSIIDGEHQHVIAEATASVSLRNRNQHRPNDGLFLGARTLDLAWGVCPHAIRLFTGQDPSCEIMTSNITANRTRNIIRDFTLEDFYKDRSYVLEWPYFRFYAEVPLYSPSGYVLGSYCVVDDEPRTDFGDDEVAALQEVADAIAQHLENVRVVQYHGRAESLVIGLTNFVKGHAEFDPIEASSSGRLDSSRNMRGYQDQKSADGGCDAKESLVASLVGESRSGHRESNKSYSTTHSDELSPFFSSKQGSETTGSSFLDFETPEKPASLKPSVEVLPDNVSGTQDPTNSDDSLDNSSHLSLMDSVPISERIVTIFSRASVLLRDTMDLDGVAFFDAYRNDTLLMLPEDSEGWEPLPKTADPGFSTAPCSKPLGLSDASSKETESACDILGCALKTSSENTNLNPQPEITQELLHTLVTTFPMGHIFYLDDMAGANNNSINAKGSTSGSRTESKTIHDISKRLARHLPEANTVLFFPLWDWNKSRWLSGTLVWVRGKHRPLGIEELHYFKVFGDSIISEVSRIHWTATEKSKFDFTSSVSHELRSPLHGILASVELLQKTPLQPAQRDMITMINTSGMALLDTTDHLLDFCKTNSLATAKELSRAQSHGEAANLISEFNLDTLIEEVAGILYNSHNAPKPVGFLESGPDLRTTNASQVPKGSDRPSVVIRVEQSHSWAIRSVNSAWRRIVMNVLGNSLKWTKAGFIEVSLSETRDQINPNSALVNLSITDTGRGIAPDFLKHEIFSPFSQEDSLSEGVGLGLSIVRKLVTSLGGCINVRSELGIGTQVDVYARVQHVEKFESSVPPSITGKGSLRVCLIDFNGYPDVKDTPTGILPAEAKRKLSIQSTFSVILKTQLGWRVSLAQSLETGHGDVAVIEETKFKTIDGQSVRDLCLRNGFKFFIVLTGPTPCQTGRLPPNTIHLSQPYGPQKICDAAQRILELYKTQSEHDIRDSAPVPVPSVCSQQPPTDIGPQAVPDPSKRLPEISTEVTYPLSQPDGLQSQPQKQKEIRVLVVDDNDINLKIMTMFMRKIGCHYDAASNGLIALEKYKQSEIAYNFVLMDISMPVMDGIVATSEIRRHEKANSLKRSCIMAVTGVASASMRSEALKAGVNNYLVKPLSLAGLKELMDIR</sequence>
<dbReference type="OrthoDB" id="303614at2759"/>
<feature type="domain" description="Histidine kinase" evidence="8">
    <location>
        <begin position="623"/>
        <end position="881"/>
    </location>
</feature>
<evidence type="ECO:0000256" key="1">
    <source>
        <dbReference type="ARBA" id="ARBA00000085"/>
    </source>
</evidence>
<evidence type="ECO:0000313" key="10">
    <source>
        <dbReference type="EMBL" id="EYE92061.1"/>
    </source>
</evidence>
<feature type="region of interest" description="Disordered" evidence="7">
    <location>
        <begin position="268"/>
        <end position="383"/>
    </location>
</feature>
<evidence type="ECO:0000256" key="3">
    <source>
        <dbReference type="ARBA" id="ARBA00022553"/>
    </source>
</evidence>
<evidence type="ECO:0000256" key="7">
    <source>
        <dbReference type="SAM" id="MobiDB-lite"/>
    </source>
</evidence>
<feature type="compositionally biased region" description="Polar residues" evidence="7">
    <location>
        <begin position="329"/>
        <end position="342"/>
    </location>
</feature>
<dbReference type="Gene3D" id="3.30.565.10">
    <property type="entry name" value="Histidine kinase-like ATPase, C-terminal domain"/>
    <property type="match status" value="1"/>
</dbReference>
<dbReference type="InterPro" id="IPR036890">
    <property type="entry name" value="HATPase_C_sf"/>
</dbReference>
<dbReference type="SUPFAM" id="SSF55781">
    <property type="entry name" value="GAF domain-like"/>
    <property type="match status" value="1"/>
</dbReference>
<dbReference type="GO" id="GO:0005886">
    <property type="term" value="C:plasma membrane"/>
    <property type="evidence" value="ECO:0007669"/>
    <property type="project" value="TreeGrafter"/>
</dbReference>
<dbReference type="InterPro" id="IPR003594">
    <property type="entry name" value="HATPase_dom"/>
</dbReference>
<evidence type="ECO:0000256" key="5">
    <source>
        <dbReference type="ARBA" id="ARBA00022777"/>
    </source>
</evidence>
<comment type="catalytic activity">
    <reaction evidence="1">
        <text>ATP + protein L-histidine = ADP + protein N-phospho-L-histidine.</text>
        <dbReference type="EC" id="2.7.13.3"/>
    </reaction>
</comment>
<dbReference type="SMART" id="SM00387">
    <property type="entry name" value="HATPase_c"/>
    <property type="match status" value="1"/>
</dbReference>
<dbReference type="PRINTS" id="PR00344">
    <property type="entry name" value="BCTRLSENSOR"/>
</dbReference>
<reference evidence="11" key="1">
    <citation type="journal article" date="2014" name="Nat. Commun.">
        <title>Genomic adaptations of the halophilic Dead Sea filamentous fungus Eurotium rubrum.</title>
        <authorList>
            <person name="Kis-Papo T."/>
            <person name="Weig A.R."/>
            <person name="Riley R."/>
            <person name="Persoh D."/>
            <person name="Salamov A."/>
            <person name="Sun H."/>
            <person name="Lipzen A."/>
            <person name="Wasser S.P."/>
            <person name="Rambold G."/>
            <person name="Grigoriev I.V."/>
            <person name="Nevo E."/>
        </authorList>
    </citation>
    <scope>NUCLEOTIDE SEQUENCE [LARGE SCALE GENOMIC DNA]</scope>
    <source>
        <strain evidence="11">CBS 135680</strain>
    </source>
</reference>
<dbReference type="CDD" id="cd17546">
    <property type="entry name" value="REC_hyHK_CKI1_RcsC-like"/>
    <property type="match status" value="1"/>
</dbReference>
<feature type="region of interest" description="Disordered" evidence="7">
    <location>
        <begin position="36"/>
        <end position="61"/>
    </location>
</feature>
<feature type="modified residue" description="4-aspartylphosphate" evidence="6">
    <location>
        <position position="1147"/>
    </location>
</feature>